<dbReference type="AlphaFoldDB" id="A0A5C5XHD7"/>
<evidence type="ECO:0000313" key="5">
    <source>
        <dbReference type="EMBL" id="TWT62098.1"/>
    </source>
</evidence>
<dbReference type="InterPro" id="IPR018228">
    <property type="entry name" value="DNase_TatD-rel_CS"/>
</dbReference>
<dbReference type="GO" id="GO:0005829">
    <property type="term" value="C:cytosol"/>
    <property type="evidence" value="ECO:0007669"/>
    <property type="project" value="TreeGrafter"/>
</dbReference>
<dbReference type="EC" id="3.1.21.-" evidence="5"/>
<dbReference type="InterPro" id="IPR001130">
    <property type="entry name" value="TatD-like"/>
</dbReference>
<dbReference type="PANTHER" id="PTHR46124:SF2">
    <property type="entry name" value="D-AMINOACYL-TRNA DEACYLASE"/>
    <property type="match status" value="1"/>
</dbReference>
<proteinExistence type="inferred from homology"/>
<evidence type="ECO:0000256" key="2">
    <source>
        <dbReference type="ARBA" id="ARBA00022723"/>
    </source>
</evidence>
<dbReference type="FunFam" id="3.20.20.140:FF:000005">
    <property type="entry name" value="TatD family hydrolase"/>
    <property type="match status" value="1"/>
</dbReference>
<dbReference type="OrthoDB" id="9810005at2"/>
<gene>
    <name evidence="5" type="primary">ycfH</name>
    <name evidence="5" type="ORF">Pan54_28370</name>
</gene>
<organism evidence="5 6">
    <name type="scientific">Rubinisphaera italica</name>
    <dbReference type="NCBI Taxonomy" id="2527969"/>
    <lineage>
        <taxon>Bacteria</taxon>
        <taxon>Pseudomonadati</taxon>
        <taxon>Planctomycetota</taxon>
        <taxon>Planctomycetia</taxon>
        <taxon>Planctomycetales</taxon>
        <taxon>Planctomycetaceae</taxon>
        <taxon>Rubinisphaera</taxon>
    </lineage>
</organism>
<dbReference type="PIRSF" id="PIRSF005902">
    <property type="entry name" value="DNase_TatD"/>
    <property type="match status" value="1"/>
</dbReference>
<dbReference type="Proteomes" id="UP000316095">
    <property type="component" value="Unassembled WGS sequence"/>
</dbReference>
<sequence length="262" mass="29128">MANLPPLFDTHAHLDEPSLAAETEQLLTACQENGLVGVLTIGTTVESSRGSIVLAENHERICAAVGIHPNYVSQAGPSDWDAIVEFAQYDSVKAIGETGLDRYWDHSPIDLQVDYFKRHLQLTRETGKPFIVHCRDAEPDVLEVLAAEYQKHGPLNGVMHSFCGSAETAQKCLDWGMMLSFSGMLTFKRNVELRELAATVPQDRVLVETDAPYLAPMPYRGKRNQPAYVKHTAEVLADCYGMSYKELCQITTANAMRFLKIN</sequence>
<dbReference type="NCBIfam" id="TIGR00010">
    <property type="entry name" value="YchF/TatD family DNA exonuclease"/>
    <property type="match status" value="1"/>
</dbReference>
<dbReference type="InterPro" id="IPR015991">
    <property type="entry name" value="TatD/YcfH-like"/>
</dbReference>
<feature type="binding site" evidence="4">
    <location>
        <position position="13"/>
    </location>
    <ligand>
        <name>a divalent metal cation</name>
        <dbReference type="ChEBI" id="CHEBI:60240"/>
        <label>1</label>
    </ligand>
</feature>
<comment type="caution">
    <text evidence="5">The sequence shown here is derived from an EMBL/GenBank/DDBJ whole genome shotgun (WGS) entry which is preliminary data.</text>
</comment>
<dbReference type="SUPFAM" id="SSF51556">
    <property type="entry name" value="Metallo-dependent hydrolases"/>
    <property type="match status" value="1"/>
</dbReference>
<evidence type="ECO:0000313" key="6">
    <source>
        <dbReference type="Proteomes" id="UP000316095"/>
    </source>
</evidence>
<dbReference type="InterPro" id="IPR032466">
    <property type="entry name" value="Metal_Hydrolase"/>
</dbReference>
<feature type="binding site" evidence="4">
    <location>
        <position position="11"/>
    </location>
    <ligand>
        <name>a divalent metal cation</name>
        <dbReference type="ChEBI" id="CHEBI:60240"/>
        <label>1</label>
    </ligand>
</feature>
<reference evidence="5 6" key="1">
    <citation type="submission" date="2019-02" db="EMBL/GenBank/DDBJ databases">
        <title>Deep-cultivation of Planctomycetes and their phenomic and genomic characterization uncovers novel biology.</title>
        <authorList>
            <person name="Wiegand S."/>
            <person name="Jogler M."/>
            <person name="Boedeker C."/>
            <person name="Pinto D."/>
            <person name="Vollmers J."/>
            <person name="Rivas-Marin E."/>
            <person name="Kohn T."/>
            <person name="Peeters S.H."/>
            <person name="Heuer A."/>
            <person name="Rast P."/>
            <person name="Oberbeckmann S."/>
            <person name="Bunk B."/>
            <person name="Jeske O."/>
            <person name="Meyerdierks A."/>
            <person name="Storesund J.E."/>
            <person name="Kallscheuer N."/>
            <person name="Luecker S."/>
            <person name="Lage O.M."/>
            <person name="Pohl T."/>
            <person name="Merkel B.J."/>
            <person name="Hornburger P."/>
            <person name="Mueller R.-W."/>
            <person name="Bruemmer F."/>
            <person name="Labrenz M."/>
            <person name="Spormann A.M."/>
            <person name="Op Den Camp H."/>
            <person name="Overmann J."/>
            <person name="Amann R."/>
            <person name="Jetten M.S.M."/>
            <person name="Mascher T."/>
            <person name="Medema M.H."/>
            <person name="Devos D.P."/>
            <person name="Kaster A.-K."/>
            <person name="Ovreas L."/>
            <person name="Rohde M."/>
            <person name="Galperin M.Y."/>
            <person name="Jogler C."/>
        </authorList>
    </citation>
    <scope>NUCLEOTIDE SEQUENCE [LARGE SCALE GENOMIC DNA]</scope>
    <source>
        <strain evidence="5 6">Pan54</strain>
    </source>
</reference>
<dbReference type="CDD" id="cd01310">
    <property type="entry name" value="TatD_DNAse"/>
    <property type="match status" value="1"/>
</dbReference>
<dbReference type="PANTHER" id="PTHR46124">
    <property type="entry name" value="D-AMINOACYL-TRNA DEACYLASE"/>
    <property type="match status" value="1"/>
</dbReference>
<accession>A0A5C5XHD7</accession>
<feature type="binding site" evidence="4">
    <location>
        <position position="133"/>
    </location>
    <ligand>
        <name>a divalent metal cation</name>
        <dbReference type="ChEBI" id="CHEBI:60240"/>
        <label>2</label>
    </ligand>
</feature>
<dbReference type="PROSITE" id="PS01137">
    <property type="entry name" value="TATD_1"/>
    <property type="match status" value="1"/>
</dbReference>
<protein>
    <submittedName>
        <fullName evidence="5">Putative deoxyribonuclease YcfH</fullName>
        <ecNumber evidence="5">3.1.21.-</ecNumber>
    </submittedName>
</protein>
<feature type="binding site" evidence="4">
    <location>
        <position position="210"/>
    </location>
    <ligand>
        <name>a divalent metal cation</name>
        <dbReference type="ChEBI" id="CHEBI:60240"/>
        <label>1</label>
    </ligand>
</feature>
<dbReference type="Pfam" id="PF01026">
    <property type="entry name" value="TatD_DNase"/>
    <property type="match status" value="1"/>
</dbReference>
<dbReference type="EMBL" id="SJPG01000001">
    <property type="protein sequence ID" value="TWT62098.1"/>
    <property type="molecule type" value="Genomic_DNA"/>
</dbReference>
<keyword evidence="6" id="KW-1185">Reference proteome</keyword>
<feature type="binding site" evidence="4">
    <location>
        <position position="160"/>
    </location>
    <ligand>
        <name>a divalent metal cation</name>
        <dbReference type="ChEBI" id="CHEBI:60240"/>
        <label>2</label>
    </ligand>
</feature>
<comment type="similarity">
    <text evidence="1">Belongs to the metallo-dependent hydrolases superfamily. TatD-type hydrolase family.</text>
</comment>
<name>A0A5C5XHD7_9PLAN</name>
<dbReference type="GO" id="GO:0046872">
    <property type="term" value="F:metal ion binding"/>
    <property type="evidence" value="ECO:0007669"/>
    <property type="project" value="UniProtKB-KW"/>
</dbReference>
<evidence type="ECO:0000256" key="4">
    <source>
        <dbReference type="PIRSR" id="PIRSR005902-1"/>
    </source>
</evidence>
<dbReference type="GO" id="GO:0004536">
    <property type="term" value="F:DNA nuclease activity"/>
    <property type="evidence" value="ECO:0007669"/>
    <property type="project" value="InterPro"/>
</dbReference>
<feature type="binding site" evidence="4">
    <location>
        <position position="97"/>
    </location>
    <ligand>
        <name>a divalent metal cation</name>
        <dbReference type="ChEBI" id="CHEBI:60240"/>
        <label>1</label>
    </ligand>
</feature>
<evidence type="ECO:0000256" key="3">
    <source>
        <dbReference type="ARBA" id="ARBA00022801"/>
    </source>
</evidence>
<dbReference type="RefSeq" id="WP_146503994.1">
    <property type="nucleotide sequence ID" value="NZ_SJPG01000001.1"/>
</dbReference>
<evidence type="ECO:0000256" key="1">
    <source>
        <dbReference type="ARBA" id="ARBA00009275"/>
    </source>
</evidence>
<dbReference type="GO" id="GO:0016788">
    <property type="term" value="F:hydrolase activity, acting on ester bonds"/>
    <property type="evidence" value="ECO:0007669"/>
    <property type="project" value="InterPro"/>
</dbReference>
<keyword evidence="3 5" id="KW-0378">Hydrolase</keyword>
<keyword evidence="2 4" id="KW-0479">Metal-binding</keyword>
<dbReference type="Gene3D" id="3.20.20.140">
    <property type="entry name" value="Metal-dependent hydrolases"/>
    <property type="match status" value="1"/>
</dbReference>